<evidence type="ECO:0000313" key="3">
    <source>
        <dbReference type="Proteomes" id="UP001468798"/>
    </source>
</evidence>
<keyword evidence="1" id="KW-1133">Transmembrane helix</keyword>
<feature type="transmembrane region" description="Helical" evidence="1">
    <location>
        <begin position="150"/>
        <end position="169"/>
    </location>
</feature>
<keyword evidence="3" id="KW-1185">Reference proteome</keyword>
<comment type="caution">
    <text evidence="2">The sequence shown here is derived from an EMBL/GenBank/DDBJ whole genome shotgun (WGS) entry which is preliminary data.</text>
</comment>
<dbReference type="Proteomes" id="UP001468798">
    <property type="component" value="Unassembled WGS sequence"/>
</dbReference>
<feature type="transmembrane region" description="Helical" evidence="1">
    <location>
        <begin position="66"/>
        <end position="85"/>
    </location>
</feature>
<name>A0ABU9NJI7_9FLAO</name>
<proteinExistence type="predicted"/>
<dbReference type="EMBL" id="JBCGDP010000002">
    <property type="protein sequence ID" value="MEM0575489.1"/>
    <property type="molecule type" value="Genomic_DNA"/>
</dbReference>
<gene>
    <name evidence="2" type="ORF">WFZ86_03180</name>
</gene>
<sequence length="198" mass="23000">MKDFNDIQNLWKNQETKAVPDASAIINKAKKTKKEYNTKISIQITALVLALITLIWILFSITFQSITTYIGLITMILCIGVFSIARGKLIYLLKKIDFTSNPSHSLEQLEKVYQYQKWINTKLTKAYFLFISLAMGLYFIEVIHPFSLGIQLIIIGLTLTWFLFTYFYLGKKQQEKENQRIESIIASIQQIEINFNQP</sequence>
<evidence type="ECO:0000256" key="1">
    <source>
        <dbReference type="SAM" id="Phobius"/>
    </source>
</evidence>
<feature type="transmembrane region" description="Helical" evidence="1">
    <location>
        <begin position="126"/>
        <end position="144"/>
    </location>
</feature>
<evidence type="ECO:0000313" key="2">
    <source>
        <dbReference type="EMBL" id="MEM0575489.1"/>
    </source>
</evidence>
<accession>A0ABU9NJI7</accession>
<dbReference type="RefSeq" id="WP_342690578.1">
    <property type="nucleotide sequence ID" value="NZ_JBCGDP010000002.1"/>
</dbReference>
<feature type="transmembrane region" description="Helical" evidence="1">
    <location>
        <begin position="40"/>
        <end position="60"/>
    </location>
</feature>
<protein>
    <submittedName>
        <fullName evidence="2">Uncharacterized protein</fullName>
    </submittedName>
</protein>
<organism evidence="2 3">
    <name type="scientific">Flavobacterium polysaccharolyticum</name>
    <dbReference type="NCBI Taxonomy" id="3133148"/>
    <lineage>
        <taxon>Bacteria</taxon>
        <taxon>Pseudomonadati</taxon>
        <taxon>Bacteroidota</taxon>
        <taxon>Flavobacteriia</taxon>
        <taxon>Flavobacteriales</taxon>
        <taxon>Flavobacteriaceae</taxon>
        <taxon>Flavobacterium</taxon>
    </lineage>
</organism>
<keyword evidence="1" id="KW-0812">Transmembrane</keyword>
<reference evidence="2 3" key="1">
    <citation type="submission" date="2024-03" db="EMBL/GenBank/DDBJ databases">
        <title>Two novel species of the genus Flavobacterium exhibiting potentially degradation of complex polysaccharides.</title>
        <authorList>
            <person name="Lian X."/>
        </authorList>
    </citation>
    <scope>NUCLEOTIDE SEQUENCE [LARGE SCALE GENOMIC DNA]</scope>
    <source>
        <strain evidence="2 3">N6</strain>
    </source>
</reference>
<keyword evidence="1" id="KW-0472">Membrane</keyword>